<gene>
    <name evidence="5" type="ORF">RN001_013879</name>
</gene>
<keyword evidence="6" id="KW-1185">Reference proteome</keyword>
<feature type="compositionally biased region" description="Acidic residues" evidence="3">
    <location>
        <begin position="1"/>
        <end position="11"/>
    </location>
</feature>
<dbReference type="Pfam" id="PF00685">
    <property type="entry name" value="Sulfotransfer_1"/>
    <property type="match status" value="1"/>
</dbReference>
<evidence type="ECO:0000256" key="2">
    <source>
        <dbReference type="ARBA" id="ARBA00022679"/>
    </source>
</evidence>
<evidence type="ECO:0000313" key="5">
    <source>
        <dbReference type="EMBL" id="KAK4874519.1"/>
    </source>
</evidence>
<feature type="region of interest" description="Disordered" evidence="3">
    <location>
        <begin position="1"/>
        <end position="23"/>
    </location>
</feature>
<dbReference type="Gene3D" id="3.40.50.300">
    <property type="entry name" value="P-loop containing nucleotide triphosphate hydrolases"/>
    <property type="match status" value="1"/>
</dbReference>
<sequence length="361" mass="42761">MPDNTYLDEDLVNNNNKSNKSEKKKFPYEIKRVDPDINKELLDVFSGEKTTFVQVGPHKYIFPSGYEKNAENYYNFEVRPDDTWIITYPRSGTTWTQEMVWLLTNNHDYETAMQIPLVERFPFLEFSMCVHPEIKAQILKENNSSKKSQDIVEEICSPAWKILKDQNGKRFIKTHFPFSLLPPNLLTAGCKVIYVARNPKDVVVSYYHLNRLFKTQGYQGDFKQHVDFFMRNLLTWSPYWCHLQEAWELRHSKNLLFMFYEQMSKDLRQSIKKVSTFLEKDLSEKQLDKLENHLQFENFRNNESVNSGFLADLGITNNVQGFVRKGKTSSWKDDATADLIKKMDKWIEDNLKNTDMRFENF</sequence>
<comment type="similarity">
    <text evidence="1">Belongs to the sulfotransferase 1 family.</text>
</comment>
<dbReference type="InterPro" id="IPR000863">
    <property type="entry name" value="Sulfotransferase_dom"/>
</dbReference>
<feature type="domain" description="Sulfotransferase" evidence="4">
    <location>
        <begin position="80"/>
        <end position="354"/>
    </location>
</feature>
<proteinExistence type="inferred from homology"/>
<protein>
    <recommendedName>
        <fullName evidence="4">Sulfotransferase domain-containing protein</fullName>
    </recommendedName>
</protein>
<dbReference type="EMBL" id="JARPUR010000006">
    <property type="protein sequence ID" value="KAK4874519.1"/>
    <property type="molecule type" value="Genomic_DNA"/>
</dbReference>
<dbReference type="Proteomes" id="UP001353858">
    <property type="component" value="Unassembled WGS sequence"/>
</dbReference>
<dbReference type="PANTHER" id="PTHR11783">
    <property type="entry name" value="SULFOTRANSFERASE SULT"/>
    <property type="match status" value="1"/>
</dbReference>
<evidence type="ECO:0000259" key="4">
    <source>
        <dbReference type="Pfam" id="PF00685"/>
    </source>
</evidence>
<reference evidence="6" key="1">
    <citation type="submission" date="2023-01" db="EMBL/GenBank/DDBJ databases">
        <title>Key to firefly adult light organ development and bioluminescence: homeobox transcription factors regulate luciferase expression and transportation to peroxisome.</title>
        <authorList>
            <person name="Fu X."/>
        </authorList>
    </citation>
    <scope>NUCLEOTIDE SEQUENCE [LARGE SCALE GENOMIC DNA]</scope>
</reference>
<dbReference type="AlphaFoldDB" id="A0AAN7PR61"/>
<evidence type="ECO:0000313" key="6">
    <source>
        <dbReference type="Proteomes" id="UP001353858"/>
    </source>
</evidence>
<dbReference type="InterPro" id="IPR027417">
    <property type="entry name" value="P-loop_NTPase"/>
</dbReference>
<dbReference type="GO" id="GO:0008146">
    <property type="term" value="F:sulfotransferase activity"/>
    <property type="evidence" value="ECO:0007669"/>
    <property type="project" value="InterPro"/>
</dbReference>
<accession>A0AAN7PR61</accession>
<evidence type="ECO:0000256" key="3">
    <source>
        <dbReference type="SAM" id="MobiDB-lite"/>
    </source>
</evidence>
<comment type="caution">
    <text evidence="5">The sequence shown here is derived from an EMBL/GenBank/DDBJ whole genome shotgun (WGS) entry which is preliminary data.</text>
</comment>
<dbReference type="SUPFAM" id="SSF52540">
    <property type="entry name" value="P-loop containing nucleoside triphosphate hydrolases"/>
    <property type="match status" value="1"/>
</dbReference>
<organism evidence="5 6">
    <name type="scientific">Aquatica leii</name>
    <dbReference type="NCBI Taxonomy" id="1421715"/>
    <lineage>
        <taxon>Eukaryota</taxon>
        <taxon>Metazoa</taxon>
        <taxon>Ecdysozoa</taxon>
        <taxon>Arthropoda</taxon>
        <taxon>Hexapoda</taxon>
        <taxon>Insecta</taxon>
        <taxon>Pterygota</taxon>
        <taxon>Neoptera</taxon>
        <taxon>Endopterygota</taxon>
        <taxon>Coleoptera</taxon>
        <taxon>Polyphaga</taxon>
        <taxon>Elateriformia</taxon>
        <taxon>Elateroidea</taxon>
        <taxon>Lampyridae</taxon>
        <taxon>Luciolinae</taxon>
        <taxon>Aquatica</taxon>
    </lineage>
</organism>
<name>A0AAN7PR61_9COLE</name>
<evidence type="ECO:0000256" key="1">
    <source>
        <dbReference type="ARBA" id="ARBA00005771"/>
    </source>
</evidence>
<keyword evidence="2" id="KW-0808">Transferase</keyword>